<dbReference type="InterPro" id="IPR013087">
    <property type="entry name" value="Znf_C2H2_type"/>
</dbReference>
<dbReference type="PANTHER" id="PTHR47094">
    <property type="entry name" value="ELFLESS, ISOFORM B"/>
    <property type="match status" value="1"/>
</dbReference>
<dbReference type="PROSITE" id="PS00518">
    <property type="entry name" value="ZF_RING_1"/>
    <property type="match status" value="1"/>
</dbReference>
<evidence type="ECO:0008006" key="10">
    <source>
        <dbReference type="Google" id="ProtNLM"/>
    </source>
</evidence>
<dbReference type="EMBL" id="JBAHYK010001519">
    <property type="protein sequence ID" value="KAL0567713.1"/>
    <property type="molecule type" value="Genomic_DNA"/>
</dbReference>
<dbReference type="SMART" id="SM00184">
    <property type="entry name" value="RING"/>
    <property type="match status" value="1"/>
</dbReference>
<comment type="caution">
    <text evidence="8">The sequence shown here is derived from an EMBL/GenBank/DDBJ whole genome shotgun (WGS) entry which is preliminary data.</text>
</comment>
<dbReference type="InterPro" id="IPR049627">
    <property type="entry name" value="SLX8"/>
</dbReference>
<organism evidence="8 9">
    <name type="scientific">Marasmius crinis-equi</name>
    <dbReference type="NCBI Taxonomy" id="585013"/>
    <lineage>
        <taxon>Eukaryota</taxon>
        <taxon>Fungi</taxon>
        <taxon>Dikarya</taxon>
        <taxon>Basidiomycota</taxon>
        <taxon>Agaricomycotina</taxon>
        <taxon>Agaricomycetes</taxon>
        <taxon>Agaricomycetidae</taxon>
        <taxon>Agaricales</taxon>
        <taxon>Marasmiineae</taxon>
        <taxon>Marasmiaceae</taxon>
        <taxon>Marasmius</taxon>
    </lineage>
</organism>
<keyword evidence="1" id="KW-0479">Metal-binding</keyword>
<accession>A0ABR3EY48</accession>
<feature type="domain" description="RING-type" evidence="6">
    <location>
        <begin position="204"/>
        <end position="243"/>
    </location>
</feature>
<evidence type="ECO:0000256" key="3">
    <source>
        <dbReference type="ARBA" id="ARBA00022833"/>
    </source>
</evidence>
<evidence type="ECO:0000256" key="4">
    <source>
        <dbReference type="PROSITE-ProRule" id="PRU00042"/>
    </source>
</evidence>
<evidence type="ECO:0000256" key="5">
    <source>
        <dbReference type="SAM" id="MobiDB-lite"/>
    </source>
</evidence>
<dbReference type="PROSITE" id="PS00028">
    <property type="entry name" value="ZINC_FINGER_C2H2_1"/>
    <property type="match status" value="1"/>
</dbReference>
<keyword evidence="9" id="KW-1185">Reference proteome</keyword>
<proteinExistence type="predicted"/>
<feature type="domain" description="C2H2-type" evidence="7">
    <location>
        <begin position="63"/>
        <end position="93"/>
    </location>
</feature>
<evidence type="ECO:0000313" key="8">
    <source>
        <dbReference type="EMBL" id="KAL0567713.1"/>
    </source>
</evidence>
<dbReference type="Proteomes" id="UP001465976">
    <property type="component" value="Unassembled WGS sequence"/>
</dbReference>
<dbReference type="SMART" id="SM00355">
    <property type="entry name" value="ZnF_C2H2"/>
    <property type="match status" value="3"/>
</dbReference>
<dbReference type="PROSITE" id="PS50089">
    <property type="entry name" value="ZF_RING_2"/>
    <property type="match status" value="1"/>
</dbReference>
<dbReference type="SUPFAM" id="SSF57850">
    <property type="entry name" value="RING/U-box"/>
    <property type="match status" value="1"/>
</dbReference>
<sequence>MDVHQDFITAYCPPCDAYFPSASERQKHIQEASNGHPKCPVCYKRFLNKNTLRLHFIKSPHHHFCASCDKLFESYGGLKVHLDMASVHRDDSDDEDDDSDDEGEDEDEFSGYRYHHHYDHDDDDPADEPYSFSRYNRHWEDEKASSLYPHGCQDPNTYDTSDLDYEEDHEYDFEDADELGDPPFEFGEEDDESEDSSDEEAFRCPMCLSSTPEAVCTTTCGHLFCVPCIKAALHYTGMCPVCDEKEEAQYLRRVFLTAE</sequence>
<feature type="region of interest" description="Disordered" evidence="5">
    <location>
        <begin position="175"/>
        <end position="198"/>
    </location>
</feature>
<dbReference type="Pfam" id="PF13923">
    <property type="entry name" value="zf-C3HC4_2"/>
    <property type="match status" value="1"/>
</dbReference>
<name>A0ABR3EY48_9AGAR</name>
<dbReference type="PROSITE" id="PS50157">
    <property type="entry name" value="ZINC_FINGER_C2H2_2"/>
    <property type="match status" value="1"/>
</dbReference>
<feature type="compositionally biased region" description="Acidic residues" evidence="5">
    <location>
        <begin position="92"/>
        <end position="108"/>
    </location>
</feature>
<dbReference type="InterPro" id="IPR017907">
    <property type="entry name" value="Znf_RING_CS"/>
</dbReference>
<reference evidence="8 9" key="1">
    <citation type="submission" date="2024-02" db="EMBL/GenBank/DDBJ databases">
        <title>A draft genome for the cacao thread blight pathogen Marasmius crinis-equi.</title>
        <authorList>
            <person name="Cohen S.P."/>
            <person name="Baruah I.K."/>
            <person name="Amoako-Attah I."/>
            <person name="Bukari Y."/>
            <person name="Meinhardt L.W."/>
            <person name="Bailey B.A."/>
        </authorList>
    </citation>
    <scope>NUCLEOTIDE SEQUENCE [LARGE SCALE GENOMIC DNA]</scope>
    <source>
        <strain evidence="8 9">GH-76</strain>
    </source>
</reference>
<dbReference type="Gene3D" id="3.30.160.60">
    <property type="entry name" value="Classic Zinc Finger"/>
    <property type="match status" value="1"/>
</dbReference>
<evidence type="ECO:0000259" key="6">
    <source>
        <dbReference type="PROSITE" id="PS50089"/>
    </source>
</evidence>
<keyword evidence="3" id="KW-0862">Zinc</keyword>
<evidence type="ECO:0000313" key="9">
    <source>
        <dbReference type="Proteomes" id="UP001465976"/>
    </source>
</evidence>
<dbReference type="PANTHER" id="PTHR47094:SF1">
    <property type="entry name" value="RING-TYPE E3 UBIQUITIN TRANSFERASE"/>
    <property type="match status" value="1"/>
</dbReference>
<evidence type="ECO:0000259" key="7">
    <source>
        <dbReference type="PROSITE" id="PS50157"/>
    </source>
</evidence>
<protein>
    <recommendedName>
        <fullName evidence="10">RING-type domain-containing protein</fullName>
    </recommendedName>
</protein>
<dbReference type="Gene3D" id="3.30.40.10">
    <property type="entry name" value="Zinc/RING finger domain, C3HC4 (zinc finger)"/>
    <property type="match status" value="1"/>
</dbReference>
<evidence type="ECO:0000256" key="2">
    <source>
        <dbReference type="ARBA" id="ARBA00022771"/>
    </source>
</evidence>
<feature type="region of interest" description="Disordered" evidence="5">
    <location>
        <begin position="89"/>
        <end position="108"/>
    </location>
</feature>
<keyword evidence="2 4" id="KW-0863">Zinc-finger</keyword>
<dbReference type="InterPro" id="IPR013083">
    <property type="entry name" value="Znf_RING/FYVE/PHD"/>
</dbReference>
<dbReference type="InterPro" id="IPR001841">
    <property type="entry name" value="Znf_RING"/>
</dbReference>
<evidence type="ECO:0000256" key="1">
    <source>
        <dbReference type="ARBA" id="ARBA00022723"/>
    </source>
</evidence>
<gene>
    <name evidence="8" type="ORF">V5O48_014285</name>
</gene>